<keyword evidence="4" id="KW-1185">Reference proteome</keyword>
<gene>
    <name evidence="3" type="ORF">FLO80_12965</name>
</gene>
<evidence type="ECO:0000259" key="2">
    <source>
        <dbReference type="PROSITE" id="PS50994"/>
    </source>
</evidence>
<feature type="compositionally biased region" description="Basic and acidic residues" evidence="1">
    <location>
        <begin position="497"/>
        <end position="517"/>
    </location>
</feature>
<dbReference type="PROSITE" id="PS50994">
    <property type="entry name" value="INTEGRASE"/>
    <property type="match status" value="1"/>
</dbReference>
<proteinExistence type="predicted"/>
<dbReference type="InterPro" id="IPR001584">
    <property type="entry name" value="Integrase_cat-core"/>
</dbReference>
<dbReference type="InterPro" id="IPR015126">
    <property type="entry name" value="Mu_I-gamma"/>
</dbReference>
<dbReference type="GO" id="GO:0003676">
    <property type="term" value="F:nucleic acid binding"/>
    <property type="evidence" value="ECO:0007669"/>
    <property type="project" value="InterPro"/>
</dbReference>
<protein>
    <submittedName>
        <fullName evidence="3">DDE-type integrase/transposase/recombinase</fullName>
    </submittedName>
</protein>
<dbReference type="InterPro" id="IPR015378">
    <property type="entry name" value="Transposase-like_Mu_C"/>
</dbReference>
<sequence length="544" mass="61120">MANEAKNKALERAEVLRPLLSPLAQGQSIGREVEAAAAQLNISRSTAWRILSMLRKNDGRASSLLPKRSGPKPGSLRLPEHVESMIARVLRERYLVPERPSFRRIVGEIRAECLARGFQPPARQTIKARLDAIDQREVLRKRKGSKAASQVFEARAGRLEVERPLEVVQIDHTLADIVLVDQVERKPLARPWLTLAIDVATRVVLGAYVTFDAPSVLSICLCLDHCVRPKSIRTPSSLEQLYWPTAGIPQAIHVDNGRDFRSDAFRSACAEWGIAIKYRPPGRVHVGGHIERLIGTTMGAVHVLPGTTQSSPKDKGEYDSAAKASMTLDEFEDWLQLEICRYHNTRHSGLRRTPLAAWADLGGDDAGRQVVDTDAFRISFLPSERRQLGRTGINLFSIGYWSDAFAPMIGRGAGKVTVKYDPRDMSRIWVVTDDGRTIAARYKDLSRPKVSLWESRRANAIFHERHGGRISEAILFGIIEEQRRIAHASRQRTLTARLDEERKARLPNDKPKRDPSREMFAIDTSNPNLPTYPIDDFDGPRRKT</sequence>
<dbReference type="Proteomes" id="UP000325291">
    <property type="component" value="Unassembled WGS sequence"/>
</dbReference>
<evidence type="ECO:0000256" key="1">
    <source>
        <dbReference type="SAM" id="MobiDB-lite"/>
    </source>
</evidence>
<evidence type="ECO:0000313" key="3">
    <source>
        <dbReference type="EMBL" id="KAA0913951.1"/>
    </source>
</evidence>
<feature type="domain" description="Integrase catalytic" evidence="2">
    <location>
        <begin position="160"/>
        <end position="362"/>
    </location>
</feature>
<dbReference type="SUPFAM" id="SSF50610">
    <property type="entry name" value="mu transposase, C-terminal domain"/>
    <property type="match status" value="1"/>
</dbReference>
<reference evidence="3 4" key="1">
    <citation type="submission" date="2019-07" db="EMBL/GenBank/DDBJ databases">
        <title>Aquicoccus porphyridii gen. nov., sp. nov., isolated from a small marine red alga, Porphyridium marinum.</title>
        <authorList>
            <person name="Liu L."/>
        </authorList>
    </citation>
    <scope>NUCLEOTIDE SEQUENCE [LARGE SCALE GENOMIC DNA]</scope>
    <source>
        <strain evidence="3 4">L1 8-17</strain>
    </source>
</reference>
<evidence type="ECO:0000313" key="4">
    <source>
        <dbReference type="Proteomes" id="UP000325291"/>
    </source>
</evidence>
<dbReference type="SUPFAM" id="SSF53098">
    <property type="entry name" value="Ribonuclease H-like"/>
    <property type="match status" value="1"/>
</dbReference>
<dbReference type="PANTHER" id="PTHR35004:SF7">
    <property type="entry name" value="INTEGRASE PROTEIN"/>
    <property type="match status" value="1"/>
</dbReference>
<dbReference type="InterPro" id="IPR009004">
    <property type="entry name" value="Transposase_Mu_C"/>
</dbReference>
<feature type="region of interest" description="Disordered" evidence="1">
    <location>
        <begin position="496"/>
        <end position="544"/>
    </location>
</feature>
<accession>A0A5A9Z9S6</accession>
<dbReference type="EMBL" id="VINQ01000009">
    <property type="protein sequence ID" value="KAA0913951.1"/>
    <property type="molecule type" value="Genomic_DNA"/>
</dbReference>
<comment type="caution">
    <text evidence="3">The sequence shown here is derived from an EMBL/GenBank/DDBJ whole genome shotgun (WGS) entry which is preliminary data.</text>
</comment>
<dbReference type="InterPro" id="IPR036397">
    <property type="entry name" value="RNaseH_sf"/>
</dbReference>
<name>A0A5A9Z9S6_9RHOB</name>
<dbReference type="Pfam" id="PF09299">
    <property type="entry name" value="Mu-transpos_C"/>
    <property type="match status" value="1"/>
</dbReference>
<dbReference type="Gene3D" id="3.30.420.10">
    <property type="entry name" value="Ribonuclease H-like superfamily/Ribonuclease H"/>
    <property type="match status" value="1"/>
</dbReference>
<dbReference type="AlphaFoldDB" id="A0A5A9Z9S6"/>
<dbReference type="InterPro" id="IPR012337">
    <property type="entry name" value="RNaseH-like_sf"/>
</dbReference>
<dbReference type="PANTHER" id="PTHR35004">
    <property type="entry name" value="TRANSPOSASE RV3428C-RELATED"/>
    <property type="match status" value="1"/>
</dbReference>
<dbReference type="Gene3D" id="2.30.30.130">
    <property type="entry name" value="Transposase, Mu, C-terminal"/>
    <property type="match status" value="1"/>
</dbReference>
<dbReference type="GO" id="GO:0015074">
    <property type="term" value="P:DNA integration"/>
    <property type="evidence" value="ECO:0007669"/>
    <property type="project" value="InterPro"/>
</dbReference>
<dbReference type="Pfam" id="PF09039">
    <property type="entry name" value="HTH_Tnp_Mu_2"/>
    <property type="match status" value="1"/>
</dbReference>
<organism evidence="3 4">
    <name type="scientific">Aquicoccus porphyridii</name>
    <dbReference type="NCBI Taxonomy" id="1852029"/>
    <lineage>
        <taxon>Bacteria</taxon>
        <taxon>Pseudomonadati</taxon>
        <taxon>Pseudomonadota</taxon>
        <taxon>Alphaproteobacteria</taxon>
        <taxon>Rhodobacterales</taxon>
        <taxon>Paracoccaceae</taxon>
        <taxon>Aquicoccus</taxon>
    </lineage>
</organism>